<evidence type="ECO:0000313" key="2">
    <source>
        <dbReference type="EMBL" id="SCO82925.1"/>
    </source>
</evidence>
<dbReference type="OrthoDB" id="6161812at2759"/>
<gene>
    <name evidence="2" type="ORF">FRV6_07138</name>
</gene>
<dbReference type="AlphaFoldDB" id="A0A2H3TB96"/>
<proteinExistence type="predicted"/>
<dbReference type="VEuPathDB" id="FungiDB:FOIG_05372"/>
<dbReference type="SUPFAM" id="SSF52540">
    <property type="entry name" value="P-loop containing nucleoside triphosphate hydrolases"/>
    <property type="match status" value="1"/>
</dbReference>
<sequence length="351" mass="39761">MDPENESQFKTNQRLASLTNALSLGEYSCPKRCSRRKKSKILTLEAWGKVDFVEDGYHIADSIPSAPMGSVLITTRNENVGFQLASNTLRVPPSTVEEGTTLLLTIIQRDNYSKEEREAASNLSRQLDGLPLAVNLMASQMVSRQMSPIQFIKSFERYSERLLTVNTAFHSSFDSLDETLVTVFGVARFVVPDAIPDDLFKPDDDTPIGKEGPWDDPVDEAIQNLISLSLIVIDPITDNYRVHRLVQNECRDWLGPSRRETTFLNASRLLFEAFPGQIHMQTLHPYWPTCKKCIQHAASLSYNVRKFKLHELSWDSPSTFVRLLSNAAWYLTETASCREVDELLETAFMCC</sequence>
<dbReference type="InterPro" id="IPR056681">
    <property type="entry name" value="DUF7779"/>
</dbReference>
<organism evidence="2 3">
    <name type="scientific">Fusarium oxysporum</name>
    <name type="common">Fusarium vascular wilt</name>
    <dbReference type="NCBI Taxonomy" id="5507"/>
    <lineage>
        <taxon>Eukaryota</taxon>
        <taxon>Fungi</taxon>
        <taxon>Dikarya</taxon>
        <taxon>Ascomycota</taxon>
        <taxon>Pezizomycotina</taxon>
        <taxon>Sordariomycetes</taxon>
        <taxon>Hypocreomycetidae</taxon>
        <taxon>Hypocreales</taxon>
        <taxon>Nectriaceae</taxon>
        <taxon>Fusarium</taxon>
        <taxon>Fusarium oxysporum species complex</taxon>
    </lineage>
</organism>
<dbReference type="GO" id="GO:0043531">
    <property type="term" value="F:ADP binding"/>
    <property type="evidence" value="ECO:0007669"/>
    <property type="project" value="InterPro"/>
</dbReference>
<reference evidence="3" key="1">
    <citation type="submission" date="2016-09" db="EMBL/GenBank/DDBJ databases">
        <authorList>
            <person name="Guldener U."/>
        </authorList>
    </citation>
    <scope>NUCLEOTIDE SEQUENCE [LARGE SCALE GENOMIC DNA]</scope>
    <source>
        <strain evidence="3">V64-1</strain>
    </source>
</reference>
<name>A0A2H3TB96_FUSOX</name>
<dbReference type="EMBL" id="FMJY01000004">
    <property type="protein sequence ID" value="SCO82925.1"/>
    <property type="molecule type" value="Genomic_DNA"/>
</dbReference>
<dbReference type="InterPro" id="IPR027417">
    <property type="entry name" value="P-loop_NTPase"/>
</dbReference>
<feature type="domain" description="DUF7779" evidence="1">
    <location>
        <begin position="172"/>
        <end position="257"/>
    </location>
</feature>
<dbReference type="Proteomes" id="UP000219369">
    <property type="component" value="Unassembled WGS sequence"/>
</dbReference>
<dbReference type="VEuPathDB" id="FungiDB:FOZG_04785"/>
<evidence type="ECO:0000259" key="1">
    <source>
        <dbReference type="Pfam" id="PF25000"/>
    </source>
</evidence>
<protein>
    <recommendedName>
        <fullName evidence="1">DUF7779 domain-containing protein</fullName>
    </recommendedName>
</protein>
<dbReference type="Pfam" id="PF25000">
    <property type="entry name" value="DUF7779"/>
    <property type="match status" value="1"/>
</dbReference>
<accession>A0A2H3TB96</accession>
<evidence type="ECO:0000313" key="3">
    <source>
        <dbReference type="Proteomes" id="UP000219369"/>
    </source>
</evidence>